<sequence length="219" mass="24420">MSRIAAYRSSRISCFRGYRIKFISQKMKTIVIFAALTFLPFAFFEDTKGCEFLTQMVPDDPPVTLKFTGRETRACHELAAICADALAKNCELCATVVGNNDSDCSVQLEFKQDVFEPTERNETCLERDIEPYCSTFFLGMNITRKNNSLTSASFDIILTANIPADRYKTNWGVIGGIIGGVIFGITAIVFVVLWIIGTCRKYRGGEQRHSPGSTAPLKH</sequence>
<accession>A0A8W8LUR7</accession>
<reference evidence="2" key="1">
    <citation type="submission" date="2022-08" db="UniProtKB">
        <authorList>
            <consortium name="EnsemblMetazoa"/>
        </authorList>
    </citation>
    <scope>IDENTIFICATION</scope>
    <source>
        <strain evidence="2">05x7-T-G4-1.051#20</strain>
    </source>
</reference>
<proteinExistence type="predicted"/>
<dbReference type="EnsemblMetazoa" id="G29838.1">
    <property type="protein sequence ID" value="G29838.1:cds"/>
    <property type="gene ID" value="G29838"/>
</dbReference>
<name>A0A8W8LUR7_MAGGI</name>
<keyword evidence="3" id="KW-1185">Reference proteome</keyword>
<feature type="transmembrane region" description="Helical" evidence="1">
    <location>
        <begin position="171"/>
        <end position="196"/>
    </location>
</feature>
<keyword evidence="1" id="KW-0812">Transmembrane</keyword>
<evidence type="ECO:0000256" key="1">
    <source>
        <dbReference type="SAM" id="Phobius"/>
    </source>
</evidence>
<evidence type="ECO:0000313" key="3">
    <source>
        <dbReference type="Proteomes" id="UP000005408"/>
    </source>
</evidence>
<dbReference type="Proteomes" id="UP000005408">
    <property type="component" value="Unassembled WGS sequence"/>
</dbReference>
<keyword evidence="1" id="KW-0472">Membrane</keyword>
<protein>
    <submittedName>
        <fullName evidence="2">Uncharacterized protein</fullName>
    </submittedName>
</protein>
<keyword evidence="1" id="KW-1133">Transmembrane helix</keyword>
<evidence type="ECO:0000313" key="2">
    <source>
        <dbReference type="EnsemblMetazoa" id="G29838.1:cds"/>
    </source>
</evidence>
<organism evidence="2 3">
    <name type="scientific">Magallana gigas</name>
    <name type="common">Pacific oyster</name>
    <name type="synonym">Crassostrea gigas</name>
    <dbReference type="NCBI Taxonomy" id="29159"/>
    <lineage>
        <taxon>Eukaryota</taxon>
        <taxon>Metazoa</taxon>
        <taxon>Spiralia</taxon>
        <taxon>Lophotrochozoa</taxon>
        <taxon>Mollusca</taxon>
        <taxon>Bivalvia</taxon>
        <taxon>Autobranchia</taxon>
        <taxon>Pteriomorphia</taxon>
        <taxon>Ostreida</taxon>
        <taxon>Ostreoidea</taxon>
        <taxon>Ostreidae</taxon>
        <taxon>Magallana</taxon>
    </lineage>
</organism>
<dbReference type="AlphaFoldDB" id="A0A8W8LUR7"/>